<evidence type="ECO:0000256" key="1">
    <source>
        <dbReference type="ARBA" id="ARBA00004370"/>
    </source>
</evidence>
<feature type="compositionally biased region" description="Low complexity" evidence="3">
    <location>
        <begin position="561"/>
        <end position="573"/>
    </location>
</feature>
<feature type="compositionally biased region" description="Low complexity" evidence="3">
    <location>
        <begin position="812"/>
        <end position="821"/>
    </location>
</feature>
<feature type="compositionally biased region" description="Pro residues" evidence="3">
    <location>
        <begin position="608"/>
        <end position="623"/>
    </location>
</feature>
<keyword evidence="2" id="KW-0472">Membrane</keyword>
<gene>
    <name evidence="5" type="ORF">Vafri_5151</name>
</gene>
<dbReference type="SMART" id="SM00694">
    <property type="entry name" value="DysFC"/>
    <property type="match status" value="1"/>
</dbReference>
<accession>A0A8J4EY62</accession>
<evidence type="ECO:0000256" key="2">
    <source>
        <dbReference type="ARBA" id="ARBA00023136"/>
    </source>
</evidence>
<dbReference type="Pfam" id="PF06398">
    <property type="entry name" value="Pex24p"/>
    <property type="match status" value="1"/>
</dbReference>
<dbReference type="Proteomes" id="UP000747399">
    <property type="component" value="Unassembled WGS sequence"/>
</dbReference>
<feature type="region of interest" description="Disordered" evidence="3">
    <location>
        <begin position="1094"/>
        <end position="1126"/>
    </location>
</feature>
<feature type="region of interest" description="Disordered" evidence="3">
    <location>
        <begin position="1158"/>
        <end position="1199"/>
    </location>
</feature>
<feature type="compositionally biased region" description="Gly residues" evidence="3">
    <location>
        <begin position="634"/>
        <end position="654"/>
    </location>
</feature>
<feature type="compositionally biased region" description="Low complexity" evidence="3">
    <location>
        <begin position="233"/>
        <end position="246"/>
    </location>
</feature>
<dbReference type="InterPro" id="IPR010482">
    <property type="entry name" value="TECPR1-like_DysF"/>
</dbReference>
<dbReference type="PROSITE" id="PS51778">
    <property type="entry name" value="VAST"/>
    <property type="match status" value="1"/>
</dbReference>
<feature type="region of interest" description="Disordered" evidence="3">
    <location>
        <begin position="1018"/>
        <end position="1059"/>
    </location>
</feature>
<feature type="domain" description="VASt" evidence="4">
    <location>
        <begin position="16"/>
        <end position="198"/>
    </location>
</feature>
<feature type="compositionally biased region" description="Gly residues" evidence="3">
    <location>
        <begin position="424"/>
        <end position="440"/>
    </location>
</feature>
<feature type="compositionally biased region" description="Gly residues" evidence="3">
    <location>
        <begin position="824"/>
        <end position="847"/>
    </location>
</feature>
<feature type="region of interest" description="Disordered" evidence="3">
    <location>
        <begin position="1224"/>
        <end position="1320"/>
    </location>
</feature>
<evidence type="ECO:0000256" key="3">
    <source>
        <dbReference type="SAM" id="MobiDB-lite"/>
    </source>
</evidence>
<keyword evidence="6" id="KW-1185">Reference proteome</keyword>
<sequence>MGRPAVPLDTIWPNGSDPKTLVCVRAQCSVANLFNTVFGEPDLTEQLHKQRGDTDLVETPWYLTKDALPHQLYTWQVSDPPNKPTITLRYRKVRFESPPTALAAKPFQNEESQVITELYPDTLYVVEAVSSTSAPYGDKFNVYFRYIFRADEAPGSSALHLMFHVEWLPAMNRMMRPVVGKAVDAGVRATFRIFRTALGTKQPVADIREAELPKGGPPAVVSHEPTVEGEEVAAGPGAGPAHTQPHAAPTAGFAPGVGPPPNILSVMTQQLVYKDQVVLLADLLGAGLRSVSASDLGAQMLAAALTIWLISLVVAALRGWQRLCSTGAEESGLMWLVRLAVCWPLAMVDLPDSTAEVLTSVALVAAINWALIRGSEAAVRYLGKAHPGFLAAARGGGGSGGGDVIGGVPFSQTPVLMARKSSGGTPGGGGGGRGSGGGAVGMQSSSSPLSRSPSSATSPLPTASAASASAAGGGGIAGKDQDRSKGGSASNATSFFTAAMEAATSIASKGAAPLGVNPAVASPKPKPMRAAPAPKQFTAAQLRQLELGHVTSLKKPPMPTPVAQTQPPVPASAPVSSAVTAAAALTDASVSDLPVGLVAPSCAAAPRPRAPSPPPRSLSPPPKSVSAASAASAAGGGSGGSAGATAEAGGGGTATGTRSASAAEPASAKQSDGSGGRSGQVEVTATPPIPTPSLPTTKVVTVPLAAAAAPAPAAAQHFAAAAPGSITSQAGCGPSSLTASSTFANMFTREGIDSMAESLRSAFRWETAKTADFSDVGSPDSGSPRAVITNHIAKLKARSEAGGVLANDAATAAGAGPSTAARRLGGGGGGGGGPTGQRSGGGGGGGGGGAHAFTLGIMPTSLSMFSANSDVPLLAHGEDDEYGGGGDEGYDGEMEPALVVEEVFENERFQPFRGWGHMWPGHFLPSDRVGHWSDRQGKPGGSASMVFEQVVPQLPSGWRWLEDDWQVDLEGLDVEAVDNDGWTYALDFYLLKYPPPAQGGKCSMKHFVRRRRYYRTRVRTEDRSTRSSGEFARPFPLSTRASESGADGEQARKTQAEGAAAPAVAAAAAAVTPGDSLELQDRLLSLSDGIVSTSQPEFDRTDLGHIASAPGGKATSATSDGSGGGGAHAAIELRLPASSPATATGNLLWAPSFAAEEALEVSDAQPQPQQQPQQAEGRRSARSSLSGPAGDGMSTAAAPPPVKATLDLFSGLLDSSSLEVNARTAAGGAATDAPRHGDGDTSGSGGSGGRGTAPHSGIFVLSPKTEMTSHDPLGALVAGAGTGSDGSPPPDSPAGAVPPAKPASTAALDGGADGPTSTNKDAVQLSVIPNPIPSSNLSPSGAQLCREAAIDPATAAASAEAPFGVADAGGNLDSGPSASAVAATLTPTPDEAVAAATAPKEPAEEVPAAVVPIAAGDTGVGGIVSSEPVSAVVSAGPSLRESLLASRLTPSSGTGASAPRKPETTVSGILSEGLPEGPIIAADLVESS</sequence>
<feature type="region of interest" description="Disordered" evidence="3">
    <location>
        <begin position="812"/>
        <end position="847"/>
    </location>
</feature>
<comment type="caution">
    <text evidence="5">The sequence shown here is derived from an EMBL/GenBank/DDBJ whole genome shotgun (WGS) entry which is preliminary data.</text>
</comment>
<comment type="subcellular location">
    <subcellularLocation>
        <location evidence="1">Membrane</location>
    </subcellularLocation>
</comment>
<feature type="compositionally biased region" description="Gly residues" evidence="3">
    <location>
        <begin position="1240"/>
        <end position="1251"/>
    </location>
</feature>
<feature type="region of interest" description="Disordered" evidence="3">
    <location>
        <begin position="603"/>
        <end position="695"/>
    </location>
</feature>
<feature type="compositionally biased region" description="Low complexity" evidence="3">
    <location>
        <begin position="624"/>
        <end position="633"/>
    </location>
</feature>
<evidence type="ECO:0000313" key="5">
    <source>
        <dbReference type="EMBL" id="GIL48685.1"/>
    </source>
</evidence>
<reference evidence="5" key="1">
    <citation type="journal article" date="2021" name="Proc. Natl. Acad. Sci. U.S.A.">
        <title>Three genomes in the algal genus Volvox reveal the fate of a haploid sex-determining region after a transition to homothallism.</title>
        <authorList>
            <person name="Yamamoto K."/>
            <person name="Hamaji T."/>
            <person name="Kawai-Toyooka H."/>
            <person name="Matsuzaki R."/>
            <person name="Takahashi F."/>
            <person name="Nishimura Y."/>
            <person name="Kawachi M."/>
            <person name="Noguchi H."/>
            <person name="Minakuchi Y."/>
            <person name="Umen J.G."/>
            <person name="Toyoda A."/>
            <person name="Nozaki H."/>
        </authorList>
    </citation>
    <scope>NUCLEOTIDE SEQUENCE</scope>
    <source>
        <strain evidence="5">NIES-3780</strain>
    </source>
</reference>
<feature type="compositionally biased region" description="Low complexity" evidence="3">
    <location>
        <begin position="1111"/>
        <end position="1120"/>
    </location>
</feature>
<feature type="compositionally biased region" description="Low complexity" evidence="3">
    <location>
        <begin position="441"/>
        <end position="470"/>
    </location>
</feature>
<dbReference type="Pfam" id="PF16016">
    <property type="entry name" value="VASt"/>
    <property type="match status" value="1"/>
</dbReference>
<organism evidence="5 6">
    <name type="scientific">Volvox africanus</name>
    <dbReference type="NCBI Taxonomy" id="51714"/>
    <lineage>
        <taxon>Eukaryota</taxon>
        <taxon>Viridiplantae</taxon>
        <taxon>Chlorophyta</taxon>
        <taxon>core chlorophytes</taxon>
        <taxon>Chlorophyceae</taxon>
        <taxon>CS clade</taxon>
        <taxon>Chlamydomonadales</taxon>
        <taxon>Volvocaceae</taxon>
        <taxon>Volvox</taxon>
    </lineage>
</organism>
<evidence type="ECO:0000313" key="6">
    <source>
        <dbReference type="Proteomes" id="UP000747399"/>
    </source>
</evidence>
<feature type="region of interest" description="Disordered" evidence="3">
    <location>
        <begin position="417"/>
        <end position="490"/>
    </location>
</feature>
<feature type="region of interest" description="Disordered" evidence="3">
    <location>
        <begin position="552"/>
        <end position="573"/>
    </location>
</feature>
<evidence type="ECO:0000259" key="4">
    <source>
        <dbReference type="PROSITE" id="PS51778"/>
    </source>
</evidence>
<dbReference type="InterPro" id="IPR006614">
    <property type="entry name" value="Peroxin/Ferlin"/>
</dbReference>
<dbReference type="SMART" id="SM00693">
    <property type="entry name" value="DysFN"/>
    <property type="match status" value="1"/>
</dbReference>
<dbReference type="GO" id="GO:0005737">
    <property type="term" value="C:cytoplasm"/>
    <property type="evidence" value="ECO:0007669"/>
    <property type="project" value="UniProtKB-ARBA"/>
</dbReference>
<feature type="region of interest" description="Disordered" evidence="3">
    <location>
        <begin position="1444"/>
        <end position="1473"/>
    </location>
</feature>
<proteinExistence type="predicted"/>
<dbReference type="GO" id="GO:0098588">
    <property type="term" value="C:bounding membrane of organelle"/>
    <property type="evidence" value="ECO:0007669"/>
    <property type="project" value="UniProtKB-ARBA"/>
</dbReference>
<feature type="region of interest" description="Disordered" evidence="3">
    <location>
        <begin position="211"/>
        <end position="246"/>
    </location>
</feature>
<dbReference type="EMBL" id="BNCO01000006">
    <property type="protein sequence ID" value="GIL48685.1"/>
    <property type="molecule type" value="Genomic_DNA"/>
</dbReference>
<dbReference type="InterPro" id="IPR031968">
    <property type="entry name" value="VASt"/>
</dbReference>
<feature type="compositionally biased region" description="Low complexity" evidence="3">
    <location>
        <begin position="1165"/>
        <end position="1174"/>
    </location>
</feature>
<protein>
    <recommendedName>
        <fullName evidence="4">VASt domain-containing protein</fullName>
    </recommendedName>
</protein>
<name>A0A8J4EY62_9CHLO</name>